<evidence type="ECO:0000256" key="2">
    <source>
        <dbReference type="ARBA" id="ARBA00004496"/>
    </source>
</evidence>
<dbReference type="InterPro" id="IPR033335">
    <property type="entry name" value="JUPITER"/>
</dbReference>
<keyword evidence="6" id="KW-0539">Nucleus</keyword>
<evidence type="ECO:0000256" key="4">
    <source>
        <dbReference type="ARBA" id="ARBA00022490"/>
    </source>
</evidence>
<dbReference type="GO" id="GO:0005737">
    <property type="term" value="C:cytoplasm"/>
    <property type="evidence" value="ECO:0007669"/>
    <property type="project" value="UniProtKB-SubCell"/>
</dbReference>
<feature type="region of interest" description="Disordered" evidence="7">
    <location>
        <begin position="70"/>
        <end position="140"/>
    </location>
</feature>
<dbReference type="GO" id="GO:0005634">
    <property type="term" value="C:nucleus"/>
    <property type="evidence" value="ECO:0007669"/>
    <property type="project" value="UniProtKB-SubCell"/>
</dbReference>
<gene>
    <name evidence="8" type="ORF">HJG59_007049</name>
</gene>
<sequence>MFRIARAAEPAPGLRSPREEHQVIFSEVQKKLFLLADPTGWHQIFLDQLKKLRTCLRGPTLQDHVLLCEGEDPKLDLKAPASTLPREEPGEKGGPREADHVQEPQPMPAVDSHEPRLGPRPRSHNKVLNPPGGKSSISFY</sequence>
<comment type="subcellular location">
    <subcellularLocation>
        <location evidence="2">Cytoplasm</location>
    </subcellularLocation>
    <subcellularLocation>
        <location evidence="1">Nucleus</location>
    </subcellularLocation>
</comment>
<keyword evidence="5" id="KW-0597">Phosphoprotein</keyword>
<evidence type="ECO:0000256" key="1">
    <source>
        <dbReference type="ARBA" id="ARBA00004123"/>
    </source>
</evidence>
<organism evidence="8 9">
    <name type="scientific">Molossus molossus</name>
    <name type="common">Pallas' mastiff bat</name>
    <name type="synonym">Vespertilio molossus</name>
    <dbReference type="NCBI Taxonomy" id="27622"/>
    <lineage>
        <taxon>Eukaryota</taxon>
        <taxon>Metazoa</taxon>
        <taxon>Chordata</taxon>
        <taxon>Craniata</taxon>
        <taxon>Vertebrata</taxon>
        <taxon>Euteleostomi</taxon>
        <taxon>Mammalia</taxon>
        <taxon>Eutheria</taxon>
        <taxon>Laurasiatheria</taxon>
        <taxon>Chiroptera</taxon>
        <taxon>Yangochiroptera</taxon>
        <taxon>Molossidae</taxon>
        <taxon>Molossus</taxon>
    </lineage>
</organism>
<evidence type="ECO:0000256" key="6">
    <source>
        <dbReference type="ARBA" id="ARBA00023242"/>
    </source>
</evidence>
<keyword evidence="9" id="KW-1185">Reference proteome</keyword>
<keyword evidence="4" id="KW-0963">Cytoplasm</keyword>
<dbReference type="Proteomes" id="UP000550707">
    <property type="component" value="Unassembled WGS sequence"/>
</dbReference>
<accession>A0A7J8J088</accession>
<name>A0A7J8J088_MOLMO</name>
<evidence type="ECO:0000256" key="3">
    <source>
        <dbReference type="ARBA" id="ARBA00008329"/>
    </source>
</evidence>
<dbReference type="PANTHER" id="PTHR34930">
    <property type="entry name" value="GEO05313P1"/>
    <property type="match status" value="1"/>
</dbReference>
<dbReference type="AlphaFoldDB" id="A0A7J8J088"/>
<feature type="compositionally biased region" description="Basic and acidic residues" evidence="7">
    <location>
        <begin position="85"/>
        <end position="102"/>
    </location>
</feature>
<dbReference type="PANTHER" id="PTHR34930:SF5">
    <property type="entry name" value="JUPITER MICROTUBULE ASSOCIATED HOMOLOG 2"/>
    <property type="match status" value="1"/>
</dbReference>
<dbReference type="EMBL" id="JACASF010000003">
    <property type="protein sequence ID" value="KAF6489755.1"/>
    <property type="molecule type" value="Genomic_DNA"/>
</dbReference>
<protein>
    <submittedName>
        <fullName evidence="8">Jupiter microtubule associated-like protein 2</fullName>
    </submittedName>
</protein>
<evidence type="ECO:0000256" key="5">
    <source>
        <dbReference type="ARBA" id="ARBA00022553"/>
    </source>
</evidence>
<evidence type="ECO:0000313" key="8">
    <source>
        <dbReference type="EMBL" id="KAF6489755.1"/>
    </source>
</evidence>
<comment type="similarity">
    <text evidence="3">Belongs to the JUPITER family.</text>
</comment>
<evidence type="ECO:0000313" key="9">
    <source>
        <dbReference type="Proteomes" id="UP000550707"/>
    </source>
</evidence>
<reference evidence="8 9" key="1">
    <citation type="journal article" date="2020" name="Nature">
        <title>Six reference-quality genomes reveal evolution of bat adaptations.</title>
        <authorList>
            <person name="Jebb D."/>
            <person name="Huang Z."/>
            <person name="Pippel M."/>
            <person name="Hughes G.M."/>
            <person name="Lavrichenko K."/>
            <person name="Devanna P."/>
            <person name="Winkler S."/>
            <person name="Jermiin L.S."/>
            <person name="Skirmuntt E.C."/>
            <person name="Katzourakis A."/>
            <person name="Burkitt-Gray L."/>
            <person name="Ray D.A."/>
            <person name="Sullivan K.A.M."/>
            <person name="Roscito J.G."/>
            <person name="Kirilenko B.M."/>
            <person name="Davalos L.M."/>
            <person name="Corthals A.P."/>
            <person name="Power M.L."/>
            <person name="Jones G."/>
            <person name="Ransome R.D."/>
            <person name="Dechmann D.K.N."/>
            <person name="Locatelli A.G."/>
            <person name="Puechmaille S.J."/>
            <person name="Fedrigo O."/>
            <person name="Jarvis E.D."/>
            <person name="Hiller M."/>
            <person name="Vernes S.C."/>
            <person name="Myers E.W."/>
            <person name="Teeling E.C."/>
        </authorList>
    </citation>
    <scope>NUCLEOTIDE SEQUENCE [LARGE SCALE GENOMIC DNA]</scope>
    <source>
        <strain evidence="8">MMolMol1</strain>
        <tissue evidence="8">Muscle</tissue>
    </source>
</reference>
<proteinExistence type="inferred from homology"/>
<comment type="caution">
    <text evidence="8">The sequence shown here is derived from an EMBL/GenBank/DDBJ whole genome shotgun (WGS) entry which is preliminary data.</text>
</comment>
<evidence type="ECO:0000256" key="7">
    <source>
        <dbReference type="SAM" id="MobiDB-lite"/>
    </source>
</evidence>